<evidence type="ECO:0000313" key="5">
    <source>
        <dbReference type="EMBL" id="TWX65670.1"/>
    </source>
</evidence>
<accession>A0A5C6QAM6</accession>
<feature type="domain" description="AAA+ ATPase" evidence="4">
    <location>
        <begin position="215"/>
        <end position="352"/>
    </location>
</feature>
<sequence length="665" mass="73889">MYQPLATKFAYLAMTSGYIDPCDLLNIKGSMIKSICGTNMKLANESLEEFEQLTKHFYDRLNKDTNTNLTHNCRVLTNGLELPNNAWKVLRLMVTMTTNGGLNEFIQHTLPSDMYVTALLASMIGVDETDIININLALSDTGLFRDCCLDLLDLDGLPRGIVNGLIGDKVESYTQLISLLVQLQPCSELTTKDITHLDINALVEFLSVAVNHSLIGVNILLWGEAGTGKTQVCRLLADIVGAALIGIKPLGEDINQNKLNYDNNTSSSGLRLQYHRLVQNVVSNEEKNMLVVEEAEDIFLQGISNRGLGKDALHNVLENNTVPTVWITNDVDALPTSCIRRFSFVKHIHVPDNRVMENLISKVSKGLRLSKTFKTMLAAKANVTPANITNATFVCSTLELTGKEAETTILDMIDETLSACGFDEHKVQYKPQLPFSTEFLNIQGGNQAIEQITLSLNKNGNVRVLLTGPSGTGKTAVVNHMAKQANKELITVRCSDVLDKYVGGSTKNIARLFREAEEKEAILFFDEIDSLLLDRGGMSQSFEVQQVNELLTQIECFQEPFFAATNFSAHLDRAMARRFDFKLHFEYLTSSQALKLYNRLSAQSVIPNKVSAKLLALKFLAPGDFAILTRRRKISTTKLSHTECLKILTSENNRKQKNKAIGFIN</sequence>
<dbReference type="Pfam" id="PF00004">
    <property type="entry name" value="AAA"/>
    <property type="match status" value="1"/>
</dbReference>
<dbReference type="EMBL" id="VOLT01000010">
    <property type="protein sequence ID" value="TWX65670.1"/>
    <property type="molecule type" value="Genomic_DNA"/>
</dbReference>
<dbReference type="PANTHER" id="PTHR23073">
    <property type="entry name" value="26S PROTEASOME REGULATORY SUBUNIT"/>
    <property type="match status" value="1"/>
</dbReference>
<dbReference type="AlphaFoldDB" id="A0A5C6QAM6"/>
<evidence type="ECO:0000256" key="1">
    <source>
        <dbReference type="ARBA" id="ARBA00006914"/>
    </source>
</evidence>
<organism evidence="5 6">
    <name type="scientific">Colwellia demingiae</name>
    <dbReference type="NCBI Taxonomy" id="89401"/>
    <lineage>
        <taxon>Bacteria</taxon>
        <taxon>Pseudomonadati</taxon>
        <taxon>Pseudomonadota</taxon>
        <taxon>Gammaproteobacteria</taxon>
        <taxon>Alteromonadales</taxon>
        <taxon>Colwelliaceae</taxon>
        <taxon>Colwellia</taxon>
    </lineage>
</organism>
<evidence type="ECO:0000259" key="4">
    <source>
        <dbReference type="SMART" id="SM00382"/>
    </source>
</evidence>
<evidence type="ECO:0000256" key="3">
    <source>
        <dbReference type="ARBA" id="ARBA00022840"/>
    </source>
</evidence>
<dbReference type="Gene3D" id="3.40.50.300">
    <property type="entry name" value="P-loop containing nucleotide triphosphate hydrolases"/>
    <property type="match status" value="2"/>
</dbReference>
<dbReference type="InterPro" id="IPR011704">
    <property type="entry name" value="ATPase_dyneun-rel_AAA"/>
</dbReference>
<evidence type="ECO:0000313" key="6">
    <source>
        <dbReference type="Proteomes" id="UP000321822"/>
    </source>
</evidence>
<dbReference type="Pfam" id="PF07728">
    <property type="entry name" value="AAA_5"/>
    <property type="match status" value="1"/>
</dbReference>
<feature type="domain" description="AAA+ ATPase" evidence="4">
    <location>
        <begin position="460"/>
        <end position="589"/>
    </location>
</feature>
<evidence type="ECO:0000256" key="2">
    <source>
        <dbReference type="ARBA" id="ARBA00022741"/>
    </source>
</evidence>
<dbReference type="SUPFAM" id="SSF52540">
    <property type="entry name" value="P-loop containing nucleoside triphosphate hydrolases"/>
    <property type="match status" value="2"/>
</dbReference>
<dbReference type="Proteomes" id="UP000321822">
    <property type="component" value="Unassembled WGS sequence"/>
</dbReference>
<reference evidence="5 6" key="1">
    <citation type="submission" date="2019-07" db="EMBL/GenBank/DDBJ databases">
        <title>Genomes of sea-ice associated Colwellia species.</title>
        <authorList>
            <person name="Bowman J.P."/>
        </authorList>
    </citation>
    <scope>NUCLEOTIDE SEQUENCE [LARGE SCALE GENOMIC DNA]</scope>
    <source>
        <strain evidence="5 6">ACAM 459</strain>
    </source>
</reference>
<dbReference type="GO" id="GO:0005524">
    <property type="term" value="F:ATP binding"/>
    <property type="evidence" value="ECO:0007669"/>
    <property type="project" value="UniProtKB-KW"/>
</dbReference>
<dbReference type="SMART" id="SM00382">
    <property type="entry name" value="AAA"/>
    <property type="match status" value="2"/>
</dbReference>
<dbReference type="InterPro" id="IPR027417">
    <property type="entry name" value="P-loop_NTPase"/>
</dbReference>
<dbReference type="GO" id="GO:0016887">
    <property type="term" value="F:ATP hydrolysis activity"/>
    <property type="evidence" value="ECO:0007669"/>
    <property type="project" value="InterPro"/>
</dbReference>
<dbReference type="OrthoDB" id="9809379at2"/>
<dbReference type="InterPro" id="IPR003959">
    <property type="entry name" value="ATPase_AAA_core"/>
</dbReference>
<protein>
    <submittedName>
        <fullName evidence="5">AAA family ATPase</fullName>
    </submittedName>
</protein>
<gene>
    <name evidence="5" type="ORF">ESZ36_17155</name>
</gene>
<dbReference type="InterPro" id="IPR003593">
    <property type="entry name" value="AAA+_ATPase"/>
</dbReference>
<name>A0A5C6QAM6_9GAMM</name>
<keyword evidence="3" id="KW-0067">ATP-binding</keyword>
<comment type="caution">
    <text evidence="5">The sequence shown here is derived from an EMBL/GenBank/DDBJ whole genome shotgun (WGS) entry which is preliminary data.</text>
</comment>
<comment type="similarity">
    <text evidence="1">Belongs to the AAA ATPase family.</text>
</comment>
<dbReference type="CDD" id="cd19481">
    <property type="entry name" value="RecA-like_protease"/>
    <property type="match status" value="1"/>
</dbReference>
<keyword evidence="2" id="KW-0547">Nucleotide-binding</keyword>
<proteinExistence type="inferred from homology"/>
<dbReference type="InterPro" id="IPR050221">
    <property type="entry name" value="26S_Proteasome_ATPase"/>
</dbReference>
<keyword evidence="6" id="KW-1185">Reference proteome</keyword>